<comment type="similarity">
    <text evidence="3">Belongs to the methyl-accepting chemotaxis (MCP) protein family.</text>
</comment>
<evidence type="ECO:0000256" key="1">
    <source>
        <dbReference type="ARBA" id="ARBA00004370"/>
    </source>
</evidence>
<evidence type="ECO:0000259" key="6">
    <source>
        <dbReference type="PROSITE" id="PS50111"/>
    </source>
</evidence>
<dbReference type="InterPro" id="IPR003660">
    <property type="entry name" value="HAMP_dom"/>
</dbReference>
<keyword evidence="5" id="KW-0812">Transmembrane</keyword>
<gene>
    <name evidence="8" type="ORF">MPL1_02903</name>
</gene>
<evidence type="ECO:0000259" key="7">
    <source>
        <dbReference type="PROSITE" id="PS50885"/>
    </source>
</evidence>
<dbReference type="FunFam" id="1.10.287.950:FF:000001">
    <property type="entry name" value="Methyl-accepting chemotaxis sensory transducer"/>
    <property type="match status" value="1"/>
</dbReference>
<keyword evidence="2 4" id="KW-0807">Transducer</keyword>
<dbReference type="PANTHER" id="PTHR32089">
    <property type="entry name" value="METHYL-ACCEPTING CHEMOTAXIS PROTEIN MCPB"/>
    <property type="match status" value="1"/>
</dbReference>
<feature type="domain" description="HAMP" evidence="7">
    <location>
        <begin position="447"/>
        <end position="500"/>
    </location>
</feature>
<feature type="transmembrane region" description="Helical" evidence="5">
    <location>
        <begin position="423"/>
        <end position="445"/>
    </location>
</feature>
<keyword evidence="5" id="KW-0472">Membrane</keyword>
<proteinExistence type="inferred from homology"/>
<dbReference type="SMART" id="SM00283">
    <property type="entry name" value="MA"/>
    <property type="match status" value="1"/>
</dbReference>
<accession>M7PTR8</accession>
<comment type="subcellular location">
    <subcellularLocation>
        <location evidence="1">Membrane</location>
    </subcellularLocation>
</comment>
<keyword evidence="5" id="KW-1133">Transmembrane helix</keyword>
<dbReference type="EMBL" id="APHR01000013">
    <property type="protein sequence ID" value="EMR13844.1"/>
    <property type="molecule type" value="Genomic_DNA"/>
</dbReference>
<dbReference type="CDD" id="cd11386">
    <property type="entry name" value="MCP_signal"/>
    <property type="match status" value="1"/>
</dbReference>
<dbReference type="OrthoDB" id="5620315at2"/>
<evidence type="ECO:0000256" key="4">
    <source>
        <dbReference type="PROSITE-ProRule" id="PRU00284"/>
    </source>
</evidence>
<sequence>MKLKTRITLTAVLLCAVPLIITSLIIKTVASQSAQSALEKVEQQVLDSALEGQKRLIEEYFADAQAQLVNMSQSPLIADALGNLSEAAGTFASDSSIFNRNQVASSVQQYLDREFVPRYLANNPDQRAFDTSQLLQGMDLNSLALQQRYIVDNRHPTGEKHLLDDAGDNSEYSYWHARYHPYLRDFVKRFDLYDLFLVDGQTGKIVYSVYKEVDYATSLLNGALRDSGLAQVFREVANSNRPDAYAIVDFAPNLASYDDTAAFMASPIIVDGVNKGALVFQIPITRINQIMTFDGNWQSSGLGMTGDTVIIGPDRLLRSEVREMLESPEEYITSLRQAGQVSASVIDDIKRRGTAVGLLQITNARAEAVMAAQRGYGIFTDLQGERILSTYAPLNINGLQWAILAEMDETEAFASVRQLNMTLWFYGLLVVLIMTIIAALVAVFFSKQLSMPIIKTAEFIKTAADSRDLTMRLEMKRDDEIGEMADAVNQMLSNFQKSLNEVADASHHIAAASEETSVITTQLNQAIQENRMQTDQVATAMTEMVSTVSEVSRNTTETSVAASEVQQQVSTGTAAMQSSIGLIRHLESTIIETAGTIAELEQSSNTISNVLNVINDIAEQTNLLALNAAIEAARAGDQGRGFAVVADEVRNLASRTQESTGEISRMIERLQQAAKQAVTSMDQSKAQVVQSVEQVNLTGGSLETIRDMINTIGDMSNQVATAAEEQSAVAEEINRNIVRINDMTVQSAEGTSQTSIASQNLAELAAKLTELVQRFKT</sequence>
<dbReference type="Proteomes" id="UP000012019">
    <property type="component" value="Unassembled WGS sequence"/>
</dbReference>
<dbReference type="PATRIC" id="fig|1286106.3.peg.578"/>
<protein>
    <submittedName>
        <fullName evidence="8">Methyl-accepting chemotaxis sensory transducer</fullName>
    </submittedName>
</protein>
<evidence type="ECO:0000313" key="8">
    <source>
        <dbReference type="EMBL" id="EMR13844.1"/>
    </source>
</evidence>
<dbReference type="PROSITE" id="PS50111">
    <property type="entry name" value="CHEMOTAXIS_TRANSDUC_2"/>
    <property type="match status" value="1"/>
</dbReference>
<comment type="caution">
    <text evidence="8">The sequence shown here is derived from an EMBL/GenBank/DDBJ whole genome shotgun (WGS) entry which is preliminary data.</text>
</comment>
<dbReference type="PANTHER" id="PTHR32089:SF112">
    <property type="entry name" value="LYSOZYME-LIKE PROTEIN-RELATED"/>
    <property type="match status" value="1"/>
</dbReference>
<dbReference type="InterPro" id="IPR004089">
    <property type="entry name" value="MCPsignal_dom"/>
</dbReference>
<dbReference type="AlphaFoldDB" id="M7PTR8"/>
<reference evidence="8 9" key="1">
    <citation type="journal article" date="2013" name="Genome Announc.">
        <title>Draft Genome Sequence of Methylophaga lonarensis MPLT, a Haloalkaliphilic (Non-Methane-Utilizing) Methylotroph.</title>
        <authorList>
            <person name="Shetty S.A."/>
            <person name="Marathe N.P."/>
            <person name="Munot H."/>
            <person name="Antony C.P."/>
            <person name="Dhotre D.P."/>
            <person name="Murrell J.C."/>
            <person name="Shouche Y.S."/>
        </authorList>
    </citation>
    <scope>NUCLEOTIDE SEQUENCE [LARGE SCALE GENOMIC DNA]</scope>
    <source>
        <strain evidence="8 9">MPL</strain>
    </source>
</reference>
<dbReference type="Gene3D" id="1.10.287.950">
    <property type="entry name" value="Methyl-accepting chemotaxis protein"/>
    <property type="match status" value="1"/>
</dbReference>
<evidence type="ECO:0000313" key="9">
    <source>
        <dbReference type="Proteomes" id="UP000012019"/>
    </source>
</evidence>
<keyword evidence="9" id="KW-1185">Reference proteome</keyword>
<dbReference type="eggNOG" id="COG0840">
    <property type="taxonomic scope" value="Bacteria"/>
</dbReference>
<dbReference type="PROSITE" id="PS50885">
    <property type="entry name" value="HAMP"/>
    <property type="match status" value="1"/>
</dbReference>
<dbReference type="SUPFAM" id="SSF58104">
    <property type="entry name" value="Methyl-accepting chemotaxis protein (MCP) signaling domain"/>
    <property type="match status" value="1"/>
</dbReference>
<evidence type="ECO:0000256" key="3">
    <source>
        <dbReference type="ARBA" id="ARBA00029447"/>
    </source>
</evidence>
<dbReference type="GO" id="GO:0016020">
    <property type="term" value="C:membrane"/>
    <property type="evidence" value="ECO:0007669"/>
    <property type="project" value="UniProtKB-SubCell"/>
</dbReference>
<dbReference type="Pfam" id="PF00672">
    <property type="entry name" value="HAMP"/>
    <property type="match status" value="1"/>
</dbReference>
<dbReference type="GO" id="GO:0007165">
    <property type="term" value="P:signal transduction"/>
    <property type="evidence" value="ECO:0007669"/>
    <property type="project" value="UniProtKB-KW"/>
</dbReference>
<dbReference type="RefSeq" id="WP_009725619.1">
    <property type="nucleotide sequence ID" value="NZ_APHR01000013.1"/>
</dbReference>
<dbReference type="STRING" id="1286106.MPL1_02903"/>
<evidence type="ECO:0000256" key="5">
    <source>
        <dbReference type="SAM" id="Phobius"/>
    </source>
</evidence>
<dbReference type="GO" id="GO:0006935">
    <property type="term" value="P:chemotaxis"/>
    <property type="evidence" value="ECO:0007669"/>
    <property type="project" value="UniProtKB-ARBA"/>
</dbReference>
<dbReference type="Pfam" id="PF00015">
    <property type="entry name" value="MCPsignal"/>
    <property type="match status" value="1"/>
</dbReference>
<feature type="domain" description="Methyl-accepting transducer" evidence="6">
    <location>
        <begin position="505"/>
        <end position="741"/>
    </location>
</feature>
<organism evidence="8 9">
    <name type="scientific">Methylophaga lonarensis MPL</name>
    <dbReference type="NCBI Taxonomy" id="1286106"/>
    <lineage>
        <taxon>Bacteria</taxon>
        <taxon>Pseudomonadati</taxon>
        <taxon>Pseudomonadota</taxon>
        <taxon>Gammaproteobacteria</taxon>
        <taxon>Thiotrichales</taxon>
        <taxon>Piscirickettsiaceae</taxon>
        <taxon>Methylophaga</taxon>
    </lineage>
</organism>
<name>M7PTR8_9GAMM</name>
<dbReference type="CDD" id="cd06225">
    <property type="entry name" value="HAMP"/>
    <property type="match status" value="1"/>
</dbReference>
<evidence type="ECO:0000256" key="2">
    <source>
        <dbReference type="ARBA" id="ARBA00023224"/>
    </source>
</evidence>